<dbReference type="UniPathway" id="UPA00591">
    <property type="reaction ID" value="UER00648"/>
</dbReference>
<dbReference type="GO" id="GO:0032264">
    <property type="term" value="P:IMP salvage"/>
    <property type="evidence" value="ECO:0007669"/>
    <property type="project" value="UniProtKB-UniPathway"/>
</dbReference>
<evidence type="ECO:0000256" key="9">
    <source>
        <dbReference type="ARBA" id="ARBA00022723"/>
    </source>
</evidence>
<dbReference type="GO" id="GO:0006166">
    <property type="term" value="P:purine ribonucleoside salvage"/>
    <property type="evidence" value="ECO:0007669"/>
    <property type="project" value="UniProtKB-KW"/>
</dbReference>
<dbReference type="NCBIfam" id="TIGR01203">
    <property type="entry name" value="HGPRTase"/>
    <property type="match status" value="1"/>
</dbReference>
<evidence type="ECO:0000256" key="12">
    <source>
        <dbReference type="ARBA" id="ARBA00022842"/>
    </source>
</evidence>
<evidence type="ECO:0000256" key="3">
    <source>
        <dbReference type="ARBA" id="ARBA00004669"/>
    </source>
</evidence>
<keyword evidence="7 15" id="KW-0328">Glycosyltransferase</keyword>
<feature type="domain" description="Phosphoribosyltransferase" evidence="16">
    <location>
        <begin position="19"/>
        <end position="164"/>
    </location>
</feature>
<dbReference type="Proteomes" id="UP000187464">
    <property type="component" value="Chromosome I"/>
</dbReference>
<comment type="cofactor">
    <cofactor evidence="1 15">
        <name>Mg(2+)</name>
        <dbReference type="ChEBI" id="CHEBI:18420"/>
    </cofactor>
</comment>
<keyword evidence="8 15" id="KW-0808">Transferase</keyword>
<reference evidence="18" key="1">
    <citation type="submission" date="2016-08" db="EMBL/GenBank/DDBJ databases">
        <authorList>
            <person name="Wibberg D."/>
        </authorList>
    </citation>
    <scope>NUCLEOTIDE SEQUENCE [LARGE SCALE GENOMIC DNA]</scope>
</reference>
<keyword evidence="11 15" id="KW-0547">Nucleotide-binding</keyword>
<dbReference type="SUPFAM" id="SSF53271">
    <property type="entry name" value="PRTase-like"/>
    <property type="match status" value="1"/>
</dbReference>
<dbReference type="InterPro" id="IPR005904">
    <property type="entry name" value="Hxn_phspho_trans"/>
</dbReference>
<evidence type="ECO:0000256" key="10">
    <source>
        <dbReference type="ARBA" id="ARBA00022726"/>
    </source>
</evidence>
<dbReference type="GO" id="GO:0006178">
    <property type="term" value="P:guanine salvage"/>
    <property type="evidence" value="ECO:0007669"/>
    <property type="project" value="TreeGrafter"/>
</dbReference>
<dbReference type="EC" id="2.4.2.8" evidence="5 15"/>
<dbReference type="GO" id="GO:0005829">
    <property type="term" value="C:cytosol"/>
    <property type="evidence" value="ECO:0007669"/>
    <property type="project" value="TreeGrafter"/>
</dbReference>
<dbReference type="GO" id="GO:0052657">
    <property type="term" value="F:guanine phosphoribosyltransferase activity"/>
    <property type="evidence" value="ECO:0007669"/>
    <property type="project" value="RHEA"/>
</dbReference>
<gene>
    <name evidence="17" type="ORF">PSM36_1001</name>
</gene>
<dbReference type="CDD" id="cd06223">
    <property type="entry name" value="PRTases_typeI"/>
    <property type="match status" value="1"/>
</dbReference>
<dbReference type="STRING" id="1642647.PSM36_1001"/>
<dbReference type="PANTHER" id="PTHR43340:SF1">
    <property type="entry name" value="HYPOXANTHINE PHOSPHORIBOSYLTRANSFERASE"/>
    <property type="match status" value="1"/>
</dbReference>
<dbReference type="Gene3D" id="3.40.50.2020">
    <property type="match status" value="1"/>
</dbReference>
<organism evidence="17 18">
    <name type="scientific">Proteiniphilum saccharofermentans</name>
    <dbReference type="NCBI Taxonomy" id="1642647"/>
    <lineage>
        <taxon>Bacteria</taxon>
        <taxon>Pseudomonadati</taxon>
        <taxon>Bacteroidota</taxon>
        <taxon>Bacteroidia</taxon>
        <taxon>Bacteroidales</taxon>
        <taxon>Dysgonomonadaceae</taxon>
        <taxon>Proteiniphilum</taxon>
    </lineage>
</organism>
<evidence type="ECO:0000256" key="11">
    <source>
        <dbReference type="ARBA" id="ARBA00022741"/>
    </source>
</evidence>
<comment type="catalytic activity">
    <reaction evidence="14">
        <text>IMP + diphosphate = hypoxanthine + 5-phospho-alpha-D-ribose 1-diphosphate</text>
        <dbReference type="Rhea" id="RHEA:17973"/>
        <dbReference type="ChEBI" id="CHEBI:17368"/>
        <dbReference type="ChEBI" id="CHEBI:33019"/>
        <dbReference type="ChEBI" id="CHEBI:58017"/>
        <dbReference type="ChEBI" id="CHEBI:58053"/>
        <dbReference type="EC" id="2.4.2.8"/>
    </reaction>
    <physiologicalReaction direction="right-to-left" evidence="14">
        <dbReference type="Rhea" id="RHEA:17975"/>
    </physiologicalReaction>
</comment>
<evidence type="ECO:0000256" key="13">
    <source>
        <dbReference type="ARBA" id="ARBA00048811"/>
    </source>
</evidence>
<dbReference type="InterPro" id="IPR029057">
    <property type="entry name" value="PRTase-like"/>
</dbReference>
<evidence type="ECO:0000256" key="2">
    <source>
        <dbReference type="ARBA" id="ARBA00004496"/>
    </source>
</evidence>
<dbReference type="GO" id="GO:0032263">
    <property type="term" value="P:GMP salvage"/>
    <property type="evidence" value="ECO:0007669"/>
    <property type="project" value="TreeGrafter"/>
</dbReference>
<dbReference type="GO" id="GO:0000287">
    <property type="term" value="F:magnesium ion binding"/>
    <property type="evidence" value="ECO:0007669"/>
    <property type="project" value="TreeGrafter"/>
</dbReference>
<evidence type="ECO:0000256" key="5">
    <source>
        <dbReference type="ARBA" id="ARBA00011895"/>
    </source>
</evidence>
<name>A0A1R3T5G5_9BACT</name>
<evidence type="ECO:0000256" key="8">
    <source>
        <dbReference type="ARBA" id="ARBA00022679"/>
    </source>
</evidence>
<comment type="catalytic activity">
    <reaction evidence="13">
        <text>GMP + diphosphate = guanine + 5-phospho-alpha-D-ribose 1-diphosphate</text>
        <dbReference type="Rhea" id="RHEA:25424"/>
        <dbReference type="ChEBI" id="CHEBI:16235"/>
        <dbReference type="ChEBI" id="CHEBI:33019"/>
        <dbReference type="ChEBI" id="CHEBI:58017"/>
        <dbReference type="ChEBI" id="CHEBI:58115"/>
        <dbReference type="EC" id="2.4.2.8"/>
    </reaction>
    <physiologicalReaction direction="right-to-left" evidence="13">
        <dbReference type="Rhea" id="RHEA:25426"/>
    </physiologicalReaction>
</comment>
<dbReference type="GO" id="GO:0004422">
    <property type="term" value="F:hypoxanthine phosphoribosyltransferase activity"/>
    <property type="evidence" value="ECO:0007669"/>
    <property type="project" value="InterPro"/>
</dbReference>
<evidence type="ECO:0000259" key="16">
    <source>
        <dbReference type="Pfam" id="PF00156"/>
    </source>
</evidence>
<dbReference type="InterPro" id="IPR050408">
    <property type="entry name" value="HGPRT"/>
</dbReference>
<dbReference type="AlphaFoldDB" id="A0A1R3T5G5"/>
<dbReference type="GO" id="GO:0046100">
    <property type="term" value="P:hypoxanthine metabolic process"/>
    <property type="evidence" value="ECO:0007669"/>
    <property type="project" value="TreeGrafter"/>
</dbReference>
<evidence type="ECO:0000256" key="15">
    <source>
        <dbReference type="RuleBase" id="RU364099"/>
    </source>
</evidence>
<evidence type="ECO:0000256" key="6">
    <source>
        <dbReference type="ARBA" id="ARBA00022490"/>
    </source>
</evidence>
<dbReference type="KEGG" id="psac:PSM36_1001"/>
<dbReference type="EMBL" id="LT605205">
    <property type="protein sequence ID" value="SCD19827.1"/>
    <property type="molecule type" value="Genomic_DNA"/>
</dbReference>
<evidence type="ECO:0000256" key="14">
    <source>
        <dbReference type="ARBA" id="ARBA00049402"/>
    </source>
</evidence>
<keyword evidence="12 15" id="KW-0460">Magnesium</keyword>
<evidence type="ECO:0000256" key="1">
    <source>
        <dbReference type="ARBA" id="ARBA00001946"/>
    </source>
</evidence>
<comment type="subcellular location">
    <subcellularLocation>
        <location evidence="2 15">Cytoplasm</location>
    </subcellularLocation>
</comment>
<dbReference type="InterPro" id="IPR000836">
    <property type="entry name" value="PRTase_dom"/>
</dbReference>
<keyword evidence="6 15" id="KW-0963">Cytoplasm</keyword>
<accession>A0A1R3T5G5</accession>
<sequence>MKEVITIKDKQFELFIEQGIIEQGIKRIAEQIDSDLKGKDPIFLAVLNGAFMFAGELMKKVSIPSEITFVRLASYQGTSTTNKVQEVLGLNESIEGRNVVIVEDIVDSGNTMVALKKELEKYNPLEVKVATLLFKPAALRQKLHIDYVALEIPNDFIVGYGLDYDGYGRNLKDIYKVK</sequence>
<evidence type="ECO:0000256" key="4">
    <source>
        <dbReference type="ARBA" id="ARBA00008391"/>
    </source>
</evidence>
<dbReference type="RefSeq" id="WP_076929347.1">
    <property type="nucleotide sequence ID" value="NZ_DAMBAO010000013.1"/>
</dbReference>
<keyword evidence="18" id="KW-1185">Reference proteome</keyword>
<dbReference type="PANTHER" id="PTHR43340">
    <property type="entry name" value="HYPOXANTHINE-GUANINE PHOSPHORIBOSYLTRANSFERASE"/>
    <property type="match status" value="1"/>
</dbReference>
<protein>
    <recommendedName>
        <fullName evidence="5 15">Hypoxanthine phosphoribosyltransferase</fullName>
        <ecNumber evidence="5 15">2.4.2.8</ecNumber>
    </recommendedName>
</protein>
<comment type="similarity">
    <text evidence="4 15">Belongs to the purine/pyrimidine phosphoribosyltransferase family.</text>
</comment>
<evidence type="ECO:0000313" key="17">
    <source>
        <dbReference type="EMBL" id="SCD19827.1"/>
    </source>
</evidence>
<keyword evidence="9 15" id="KW-0479">Metal-binding</keyword>
<dbReference type="GO" id="GO:0000166">
    <property type="term" value="F:nucleotide binding"/>
    <property type="evidence" value="ECO:0007669"/>
    <property type="project" value="UniProtKB-KW"/>
</dbReference>
<evidence type="ECO:0000313" key="18">
    <source>
        <dbReference type="Proteomes" id="UP000187464"/>
    </source>
</evidence>
<evidence type="ECO:0000256" key="7">
    <source>
        <dbReference type="ARBA" id="ARBA00022676"/>
    </source>
</evidence>
<proteinExistence type="inferred from homology"/>
<comment type="pathway">
    <text evidence="3 15">Purine metabolism; IMP biosynthesis via salvage pathway; IMP from hypoxanthine: step 1/1.</text>
</comment>
<keyword evidence="10 15" id="KW-0660">Purine salvage</keyword>
<dbReference type="Pfam" id="PF00156">
    <property type="entry name" value="Pribosyltran"/>
    <property type="match status" value="1"/>
</dbReference>